<evidence type="ECO:0000256" key="1">
    <source>
        <dbReference type="ARBA" id="ARBA00004006"/>
    </source>
</evidence>
<dbReference type="GO" id="GO:0032259">
    <property type="term" value="P:methylation"/>
    <property type="evidence" value="ECO:0007669"/>
    <property type="project" value="UniProtKB-KW"/>
</dbReference>
<evidence type="ECO:0000256" key="5">
    <source>
        <dbReference type="ARBA" id="ARBA00022603"/>
    </source>
</evidence>
<organism evidence="13 14">
    <name type="scientific">Elsinoe australis</name>
    <dbReference type="NCBI Taxonomy" id="40998"/>
    <lineage>
        <taxon>Eukaryota</taxon>
        <taxon>Fungi</taxon>
        <taxon>Dikarya</taxon>
        <taxon>Ascomycota</taxon>
        <taxon>Pezizomycotina</taxon>
        <taxon>Dothideomycetes</taxon>
        <taxon>Dothideomycetidae</taxon>
        <taxon>Myriangiales</taxon>
        <taxon>Elsinoaceae</taxon>
        <taxon>Elsinoe</taxon>
    </lineage>
</organism>
<dbReference type="InterPro" id="IPR004551">
    <property type="entry name" value="Dphthn_synthase"/>
</dbReference>
<comment type="caution">
    <text evidence="13">The sequence shown here is derived from an EMBL/GenBank/DDBJ whole genome shotgun (WGS) entry which is preliminary data.</text>
</comment>
<dbReference type="PANTHER" id="PTHR10882:SF0">
    <property type="entry name" value="DIPHTHINE METHYL ESTER SYNTHASE"/>
    <property type="match status" value="1"/>
</dbReference>
<feature type="binding site" evidence="11">
    <location>
        <position position="84"/>
    </location>
    <ligand>
        <name>S-adenosyl-L-methionine</name>
        <dbReference type="ChEBI" id="CHEBI:59789"/>
    </ligand>
</feature>
<accession>A0A2P8A8G6</accession>
<evidence type="ECO:0000256" key="10">
    <source>
        <dbReference type="ARBA" id="ARBA00081951"/>
    </source>
</evidence>
<sequence length="289" mass="31730">MLYFIGLGLADEKDISVKGLEIVKKAERVYLEAYTAILLVEKDALESFYGRSVIIADREMVESSSDSILADADKVDVAFLVVGDPFSATTHTDLLLRARQSTPTIPVRTLPAASILTGVGCTGLSLYNFGQTVSMVFFTDNWRPMSFYDRVAENTKLGLHTLVLLDIKVKEPDLAQLARGRVVYEAPRFMSVAQCAQQLVETEEEKGQGVCGREFIAVGVARVGAEDQAIVAGTLGELSEVDMGRPLHSLVLIGSRTHDLEREFVREYAVNQETFDKAWDAQFGAAEKA</sequence>
<keyword evidence="7 11" id="KW-0949">S-adenosyl-L-methionine</keyword>
<dbReference type="InterPro" id="IPR035996">
    <property type="entry name" value="4pyrrol_Methylase_sf"/>
</dbReference>
<dbReference type="EC" id="2.1.1.314" evidence="4"/>
<dbReference type="Gene3D" id="3.30.950.10">
    <property type="entry name" value="Methyltransferase, Cobalt-precorrin-4 Transmethylase, Domain 2"/>
    <property type="match status" value="1"/>
</dbReference>
<dbReference type="SUPFAM" id="SSF53790">
    <property type="entry name" value="Tetrapyrrole methylase"/>
    <property type="match status" value="1"/>
</dbReference>
<feature type="binding site" evidence="11">
    <location>
        <position position="9"/>
    </location>
    <ligand>
        <name>S-adenosyl-L-methionine</name>
        <dbReference type="ChEBI" id="CHEBI:59789"/>
    </ligand>
</feature>
<protein>
    <recommendedName>
        <fullName evidence="9">Diphthine methyl ester synthase</fullName>
        <ecNumber evidence="4">2.1.1.314</ecNumber>
    </recommendedName>
    <alternativeName>
        <fullName evidence="10">Diphthamide biosynthesis methyltransferase</fullName>
    </alternativeName>
</protein>
<dbReference type="Proteomes" id="UP000243723">
    <property type="component" value="Unassembled WGS sequence"/>
</dbReference>
<reference evidence="13 14" key="1">
    <citation type="submission" date="2017-05" db="EMBL/GenBank/DDBJ databases">
        <title>Draft genome sequence of Elsinoe australis.</title>
        <authorList>
            <person name="Cheng Q."/>
        </authorList>
    </citation>
    <scope>NUCLEOTIDE SEQUENCE [LARGE SCALE GENOMIC DNA]</scope>
    <source>
        <strain evidence="13 14">NL1</strain>
    </source>
</reference>
<dbReference type="InterPro" id="IPR000878">
    <property type="entry name" value="4pyrrol_Mease"/>
</dbReference>
<dbReference type="Gene3D" id="3.40.1010.10">
    <property type="entry name" value="Cobalt-precorrin-4 Transmethylase, Domain 1"/>
    <property type="match status" value="1"/>
</dbReference>
<comment type="catalytic activity">
    <reaction evidence="8">
        <text>2-[(3S)-amino-3-carboxypropyl]-L-histidyl-[translation elongation factor 2] + 4 S-adenosyl-L-methionine = diphthine methyl ester-[translation elongation factor 2] + 4 S-adenosyl-L-homocysteine + 3 H(+)</text>
        <dbReference type="Rhea" id="RHEA:42652"/>
        <dbReference type="Rhea" id="RHEA-COMP:9749"/>
        <dbReference type="Rhea" id="RHEA-COMP:10173"/>
        <dbReference type="ChEBI" id="CHEBI:15378"/>
        <dbReference type="ChEBI" id="CHEBI:57856"/>
        <dbReference type="ChEBI" id="CHEBI:59789"/>
        <dbReference type="ChEBI" id="CHEBI:73995"/>
        <dbReference type="ChEBI" id="CHEBI:79005"/>
        <dbReference type="EC" id="2.1.1.314"/>
    </reaction>
</comment>
<dbReference type="EMBL" id="NHZQ01000060">
    <property type="protein sequence ID" value="PSK56757.1"/>
    <property type="molecule type" value="Genomic_DNA"/>
</dbReference>
<evidence type="ECO:0000256" key="4">
    <source>
        <dbReference type="ARBA" id="ARBA00011927"/>
    </source>
</evidence>
<dbReference type="OrthoDB" id="2516at2759"/>
<dbReference type="CDD" id="cd11647">
    <property type="entry name" value="DHP5_DphB"/>
    <property type="match status" value="1"/>
</dbReference>
<name>A0A2P8A8G6_9PEZI</name>
<dbReference type="NCBIfam" id="TIGR00522">
    <property type="entry name" value="dph5"/>
    <property type="match status" value="1"/>
</dbReference>
<keyword evidence="5" id="KW-0489">Methyltransferase</keyword>
<gene>
    <name evidence="13" type="ORF">B9Z65_6381</name>
</gene>
<dbReference type="AlphaFoldDB" id="A0A2P8A8G6"/>
<evidence type="ECO:0000256" key="11">
    <source>
        <dbReference type="PIRSR" id="PIRSR036432-1"/>
    </source>
</evidence>
<evidence type="ECO:0000313" key="13">
    <source>
        <dbReference type="EMBL" id="PSK56757.1"/>
    </source>
</evidence>
<evidence type="ECO:0000256" key="8">
    <source>
        <dbReference type="ARBA" id="ARBA00048752"/>
    </source>
</evidence>
<comment type="similarity">
    <text evidence="3">Belongs to the diphthine synthase family.</text>
</comment>
<dbReference type="FunFam" id="3.30.950.10:FF:000004">
    <property type="entry name" value="Diphthine synthase putative"/>
    <property type="match status" value="1"/>
</dbReference>
<comment type="function">
    <text evidence="1">S-adenosyl-L-methionine-dependent methyltransferase that catalyzes four methylations of the modified target histidine residue in translation elongation factor 2 (EF-2), to form an intermediate called diphthine methyl ester. The four successive methylation reactions represent the second step of diphthamide biosynthesis.</text>
</comment>
<feature type="binding site" evidence="11">
    <location>
        <position position="223"/>
    </location>
    <ligand>
        <name>S-adenosyl-L-methionine</name>
        <dbReference type="ChEBI" id="CHEBI:59789"/>
    </ligand>
</feature>
<evidence type="ECO:0000256" key="2">
    <source>
        <dbReference type="ARBA" id="ARBA00005156"/>
    </source>
</evidence>
<dbReference type="STRING" id="40998.A0A2P8A8G6"/>
<dbReference type="HAMAP" id="MF_01084">
    <property type="entry name" value="Diphthine_synth"/>
    <property type="match status" value="1"/>
</dbReference>
<proteinExistence type="inferred from homology"/>
<dbReference type="Pfam" id="PF00590">
    <property type="entry name" value="TP_methylase"/>
    <property type="match status" value="1"/>
</dbReference>
<dbReference type="InterPro" id="IPR014776">
    <property type="entry name" value="4pyrrole_Mease_sub2"/>
</dbReference>
<dbReference type="FunFam" id="3.40.1010.10:FF:000004">
    <property type="entry name" value="Putative diphthine synthase"/>
    <property type="match status" value="1"/>
</dbReference>
<dbReference type="InterPro" id="IPR014777">
    <property type="entry name" value="4pyrrole_Mease_sub1"/>
</dbReference>
<feature type="domain" description="Tetrapyrrole methylase" evidence="12">
    <location>
        <begin position="1"/>
        <end position="238"/>
    </location>
</feature>
<dbReference type="UniPathway" id="UPA00559"/>
<keyword evidence="6" id="KW-0808">Transferase</keyword>
<evidence type="ECO:0000256" key="7">
    <source>
        <dbReference type="ARBA" id="ARBA00022691"/>
    </source>
</evidence>
<dbReference type="PANTHER" id="PTHR10882">
    <property type="entry name" value="DIPHTHINE SYNTHASE"/>
    <property type="match status" value="1"/>
</dbReference>
<feature type="binding site" evidence="11">
    <location>
        <position position="165"/>
    </location>
    <ligand>
        <name>S-adenosyl-L-methionine</name>
        <dbReference type="ChEBI" id="CHEBI:59789"/>
    </ligand>
</feature>
<evidence type="ECO:0000256" key="6">
    <source>
        <dbReference type="ARBA" id="ARBA00022679"/>
    </source>
</evidence>
<feature type="binding site" evidence="11">
    <location>
        <begin position="114"/>
        <end position="115"/>
    </location>
    <ligand>
        <name>S-adenosyl-L-methionine</name>
        <dbReference type="ChEBI" id="CHEBI:59789"/>
    </ligand>
</feature>
<evidence type="ECO:0000256" key="3">
    <source>
        <dbReference type="ARBA" id="ARBA00006729"/>
    </source>
</evidence>
<evidence type="ECO:0000313" key="14">
    <source>
        <dbReference type="Proteomes" id="UP000243723"/>
    </source>
</evidence>
<dbReference type="GO" id="GO:0017183">
    <property type="term" value="P:protein histidyl modification to diphthamide"/>
    <property type="evidence" value="ECO:0007669"/>
    <property type="project" value="UniProtKB-UniPathway"/>
</dbReference>
<dbReference type="GO" id="GO:0141133">
    <property type="term" value="F:diphthine methyl ester synthase activity"/>
    <property type="evidence" value="ECO:0007669"/>
    <property type="project" value="UniProtKB-EC"/>
</dbReference>
<keyword evidence="14" id="KW-1185">Reference proteome</keyword>
<feature type="binding site" evidence="11">
    <location>
        <position position="248"/>
    </location>
    <ligand>
        <name>S-adenosyl-L-methionine</name>
        <dbReference type="ChEBI" id="CHEBI:59789"/>
    </ligand>
</feature>
<dbReference type="PIRSF" id="PIRSF036432">
    <property type="entry name" value="Diphthine_synth"/>
    <property type="match status" value="1"/>
</dbReference>
<evidence type="ECO:0000259" key="12">
    <source>
        <dbReference type="Pfam" id="PF00590"/>
    </source>
</evidence>
<evidence type="ECO:0000256" key="9">
    <source>
        <dbReference type="ARBA" id="ARBA00072033"/>
    </source>
</evidence>
<comment type="pathway">
    <text evidence="2">Protein modification; peptidyl-diphthamide biosynthesis.</text>
</comment>